<organism evidence="1 2">
    <name type="scientific">Trichoderma arundinaceum</name>
    <dbReference type="NCBI Taxonomy" id="490622"/>
    <lineage>
        <taxon>Eukaryota</taxon>
        <taxon>Fungi</taxon>
        <taxon>Dikarya</taxon>
        <taxon>Ascomycota</taxon>
        <taxon>Pezizomycotina</taxon>
        <taxon>Sordariomycetes</taxon>
        <taxon>Hypocreomycetidae</taxon>
        <taxon>Hypocreales</taxon>
        <taxon>Hypocreaceae</taxon>
        <taxon>Trichoderma</taxon>
    </lineage>
</organism>
<protein>
    <submittedName>
        <fullName evidence="1">Uncharacterized protein</fullName>
    </submittedName>
</protein>
<reference evidence="1 2" key="1">
    <citation type="journal article" date="2018" name="PLoS Pathog.">
        <title>Evolution of structural diversity of trichothecenes, a family of toxins produced by plant pathogenic and entomopathogenic fungi.</title>
        <authorList>
            <person name="Proctor R.H."/>
            <person name="McCormick S.P."/>
            <person name="Kim H.S."/>
            <person name="Cardoza R.E."/>
            <person name="Stanley A.M."/>
            <person name="Lindo L."/>
            <person name="Kelly A."/>
            <person name="Brown D.W."/>
            <person name="Lee T."/>
            <person name="Vaughan M.M."/>
            <person name="Alexander N.J."/>
            <person name="Busman M."/>
            <person name="Gutierrez S."/>
        </authorList>
    </citation>
    <scope>NUCLEOTIDE SEQUENCE [LARGE SCALE GENOMIC DNA]</scope>
    <source>
        <strain evidence="1 2">IBT 40837</strain>
    </source>
</reference>
<sequence>MSPLAAISPPFGPWPLPPSPPLSTRGISAARRCTSAAGTVPNTCAVPGAHPELLLVQLRVPARLFASGRLLCDAGGPAQVAVTRRGPLWLHRQKVECCLIASLSVCGAGAELCQPASPRGHVAAQYSVRLEVTGTCARAQRDPDALRPLQLPALRLLAGSPTPVSLASGASLPTTQSSSLLSFFFTHLLFINHLPSPSPPAEDRIASHRLLLLPSVL</sequence>
<proteinExistence type="predicted"/>
<accession>A0A395NLW2</accession>
<dbReference type="AlphaFoldDB" id="A0A395NLW2"/>
<name>A0A395NLW2_TRIAR</name>
<gene>
    <name evidence="1" type="ORF">TARUN_5284</name>
</gene>
<comment type="caution">
    <text evidence="1">The sequence shown here is derived from an EMBL/GenBank/DDBJ whole genome shotgun (WGS) entry which is preliminary data.</text>
</comment>
<dbReference type="Proteomes" id="UP000266272">
    <property type="component" value="Unassembled WGS sequence"/>
</dbReference>
<evidence type="ECO:0000313" key="2">
    <source>
        <dbReference type="Proteomes" id="UP000266272"/>
    </source>
</evidence>
<evidence type="ECO:0000313" key="1">
    <source>
        <dbReference type="EMBL" id="RFU76959.1"/>
    </source>
</evidence>
<keyword evidence="2" id="KW-1185">Reference proteome</keyword>
<dbReference type="EMBL" id="PXOA01000315">
    <property type="protein sequence ID" value="RFU76959.1"/>
    <property type="molecule type" value="Genomic_DNA"/>
</dbReference>